<dbReference type="PANTHER" id="PTHR23412:SF17">
    <property type="entry name" value="OTOANCORIN"/>
    <property type="match status" value="1"/>
</dbReference>
<dbReference type="STRING" id="7395.A0A1A9VDB3"/>
<evidence type="ECO:0000313" key="3">
    <source>
        <dbReference type="EnsemblMetazoa" id="GAUT033627-PA"/>
    </source>
</evidence>
<evidence type="ECO:0000256" key="2">
    <source>
        <dbReference type="ARBA" id="ARBA00023180"/>
    </source>
</evidence>
<dbReference type="GO" id="GO:0007160">
    <property type="term" value="P:cell-matrix adhesion"/>
    <property type="evidence" value="ECO:0007669"/>
    <property type="project" value="TreeGrafter"/>
</dbReference>
<keyword evidence="1" id="KW-0732">Signal</keyword>
<proteinExistence type="predicted"/>
<dbReference type="InterPro" id="IPR026664">
    <property type="entry name" value="Stereocilin-rel"/>
</dbReference>
<accession>A0A1A9VDB3</accession>
<keyword evidence="2" id="KW-0325">Glycoprotein</keyword>
<name>A0A1A9VDB3_GLOAU</name>
<dbReference type="PANTHER" id="PTHR23412">
    <property type="entry name" value="STEREOCILIN RELATED"/>
    <property type="match status" value="1"/>
</dbReference>
<sequence>MPRSLKYIINNAIINCRNTLEDRNIKYIEWSYLKECLILVNGEDMSKIISQNIWNLTKLAFDGVDNIPYNAYRYMGYALTAIPLNELSNISMENVEIIEAFGLIKSTNSKQHQDGFSEKQLKLIARKLRTEWLDKNALTYSEYDLKIMGQILCYLKVQDIEKVHPDALKQAAEWIGSIEKCPFESLQALSNLAKTSDAFGEPKTWSTLEVAIIGNLLNGLSHDEINSIDLNKLQLNYFYIAKNSQTQFNTRKSSKEE</sequence>
<dbReference type="EnsemblMetazoa" id="GAUT033627-RA">
    <property type="protein sequence ID" value="GAUT033627-PA"/>
    <property type="gene ID" value="GAUT033627"/>
</dbReference>
<protein>
    <submittedName>
        <fullName evidence="3">Uncharacterized protein</fullName>
    </submittedName>
</protein>
<evidence type="ECO:0000256" key="1">
    <source>
        <dbReference type="ARBA" id="ARBA00022729"/>
    </source>
</evidence>
<dbReference type="VEuPathDB" id="VectorBase:GAUT033627"/>
<dbReference type="GO" id="GO:0009986">
    <property type="term" value="C:cell surface"/>
    <property type="evidence" value="ECO:0007669"/>
    <property type="project" value="TreeGrafter"/>
</dbReference>
<dbReference type="Proteomes" id="UP000078200">
    <property type="component" value="Unassembled WGS sequence"/>
</dbReference>
<keyword evidence="4" id="KW-1185">Reference proteome</keyword>
<evidence type="ECO:0000313" key="4">
    <source>
        <dbReference type="Proteomes" id="UP000078200"/>
    </source>
</evidence>
<reference evidence="3" key="1">
    <citation type="submission" date="2020-05" db="UniProtKB">
        <authorList>
            <consortium name="EnsemblMetazoa"/>
        </authorList>
    </citation>
    <scope>IDENTIFICATION</scope>
    <source>
        <strain evidence="3">TTRI</strain>
    </source>
</reference>
<dbReference type="AlphaFoldDB" id="A0A1A9VDB3"/>
<organism evidence="3 4">
    <name type="scientific">Glossina austeni</name>
    <name type="common">Savannah tsetse fly</name>
    <dbReference type="NCBI Taxonomy" id="7395"/>
    <lineage>
        <taxon>Eukaryota</taxon>
        <taxon>Metazoa</taxon>
        <taxon>Ecdysozoa</taxon>
        <taxon>Arthropoda</taxon>
        <taxon>Hexapoda</taxon>
        <taxon>Insecta</taxon>
        <taxon>Pterygota</taxon>
        <taxon>Neoptera</taxon>
        <taxon>Endopterygota</taxon>
        <taxon>Diptera</taxon>
        <taxon>Brachycera</taxon>
        <taxon>Muscomorpha</taxon>
        <taxon>Hippoboscoidea</taxon>
        <taxon>Glossinidae</taxon>
        <taxon>Glossina</taxon>
    </lineage>
</organism>